<gene>
    <name evidence="1" type="ORF">Ahy_A08g037733</name>
</gene>
<dbReference type="PANTHER" id="PTHR14205">
    <property type="entry name" value="WD-REPEAT PROTEIN"/>
    <property type="match status" value="1"/>
</dbReference>
<dbReference type="EMBL" id="SDMP01000008">
    <property type="protein sequence ID" value="RYR41329.1"/>
    <property type="molecule type" value="Genomic_DNA"/>
</dbReference>
<evidence type="ECO:0000313" key="1">
    <source>
        <dbReference type="EMBL" id="RYR41329.1"/>
    </source>
</evidence>
<proteinExistence type="predicted"/>
<evidence type="ECO:0000313" key="2">
    <source>
        <dbReference type="Proteomes" id="UP000289738"/>
    </source>
</evidence>
<dbReference type="PANTHER" id="PTHR14205:SF15">
    <property type="entry name" value="EARP AND GARP COMPLEX-INTERACTING PROTEIN 1"/>
    <property type="match status" value="1"/>
</dbReference>
<dbReference type="InterPro" id="IPR040323">
    <property type="entry name" value="EIPR1"/>
</dbReference>
<sequence>MSHKISGGTWDPHDVNSVAATYESSLQFWDVRAMGKTISAVCSRVRSVDYHPKRHLIGNLYYLYCEDMDCQM</sequence>
<dbReference type="AlphaFoldDB" id="A0A445BRM3"/>
<accession>A0A445BRM3</accession>
<reference evidence="1 2" key="1">
    <citation type="submission" date="2019-01" db="EMBL/GenBank/DDBJ databases">
        <title>Sequencing of cultivated peanut Arachis hypogaea provides insights into genome evolution and oil improvement.</title>
        <authorList>
            <person name="Chen X."/>
        </authorList>
    </citation>
    <scope>NUCLEOTIDE SEQUENCE [LARGE SCALE GENOMIC DNA]</scope>
    <source>
        <strain evidence="2">cv. Fuhuasheng</strain>
        <tissue evidence="1">Leaves</tissue>
    </source>
</reference>
<keyword evidence="2" id="KW-1185">Reference proteome</keyword>
<comment type="caution">
    <text evidence="1">The sequence shown here is derived from an EMBL/GenBank/DDBJ whole genome shotgun (WGS) entry which is preliminary data.</text>
</comment>
<name>A0A445BRM3_ARAHY</name>
<protein>
    <submittedName>
        <fullName evidence="1">Uncharacterized protein</fullName>
    </submittedName>
</protein>
<dbReference type="Proteomes" id="UP000289738">
    <property type="component" value="Chromosome A08"/>
</dbReference>
<organism evidence="1 2">
    <name type="scientific">Arachis hypogaea</name>
    <name type="common">Peanut</name>
    <dbReference type="NCBI Taxonomy" id="3818"/>
    <lineage>
        <taxon>Eukaryota</taxon>
        <taxon>Viridiplantae</taxon>
        <taxon>Streptophyta</taxon>
        <taxon>Embryophyta</taxon>
        <taxon>Tracheophyta</taxon>
        <taxon>Spermatophyta</taxon>
        <taxon>Magnoliopsida</taxon>
        <taxon>eudicotyledons</taxon>
        <taxon>Gunneridae</taxon>
        <taxon>Pentapetalae</taxon>
        <taxon>rosids</taxon>
        <taxon>fabids</taxon>
        <taxon>Fabales</taxon>
        <taxon>Fabaceae</taxon>
        <taxon>Papilionoideae</taxon>
        <taxon>50 kb inversion clade</taxon>
        <taxon>dalbergioids sensu lato</taxon>
        <taxon>Dalbergieae</taxon>
        <taxon>Pterocarpus clade</taxon>
        <taxon>Arachis</taxon>
    </lineage>
</organism>
<dbReference type="GO" id="GO:0016567">
    <property type="term" value="P:protein ubiquitination"/>
    <property type="evidence" value="ECO:0007669"/>
    <property type="project" value="TreeGrafter"/>
</dbReference>